<gene>
    <name evidence="6" type="ORF">Ddye_025722</name>
</gene>
<keyword evidence="7" id="KW-1185">Reference proteome</keyword>
<comment type="caution">
    <text evidence="6">The sequence shown here is derived from an EMBL/GenBank/DDBJ whole genome shotgun (WGS) entry which is preliminary data.</text>
</comment>
<dbReference type="GO" id="GO:0005634">
    <property type="term" value="C:nucleus"/>
    <property type="evidence" value="ECO:0007669"/>
    <property type="project" value="UniProtKB-SubCell"/>
</dbReference>
<keyword evidence="4" id="KW-0862">Zinc</keyword>
<evidence type="ECO:0000256" key="4">
    <source>
        <dbReference type="ARBA" id="ARBA00022833"/>
    </source>
</evidence>
<evidence type="ECO:0000256" key="2">
    <source>
        <dbReference type="ARBA" id="ARBA00022723"/>
    </source>
</evidence>
<keyword evidence="5" id="KW-0539">Nucleus</keyword>
<accession>A0AAD9TKS2</accession>
<dbReference type="PANTHER" id="PTHR46481:SF10">
    <property type="entry name" value="ZINC FINGER BED DOMAIN-CONTAINING PROTEIN 39"/>
    <property type="match status" value="1"/>
</dbReference>
<evidence type="ECO:0000256" key="1">
    <source>
        <dbReference type="ARBA" id="ARBA00004123"/>
    </source>
</evidence>
<dbReference type="InterPro" id="IPR052035">
    <property type="entry name" value="ZnF_BED_domain_contain"/>
</dbReference>
<organism evidence="6 7">
    <name type="scientific">Dipteronia dyeriana</name>
    <dbReference type="NCBI Taxonomy" id="168575"/>
    <lineage>
        <taxon>Eukaryota</taxon>
        <taxon>Viridiplantae</taxon>
        <taxon>Streptophyta</taxon>
        <taxon>Embryophyta</taxon>
        <taxon>Tracheophyta</taxon>
        <taxon>Spermatophyta</taxon>
        <taxon>Magnoliopsida</taxon>
        <taxon>eudicotyledons</taxon>
        <taxon>Gunneridae</taxon>
        <taxon>Pentapetalae</taxon>
        <taxon>rosids</taxon>
        <taxon>malvids</taxon>
        <taxon>Sapindales</taxon>
        <taxon>Sapindaceae</taxon>
        <taxon>Hippocastanoideae</taxon>
        <taxon>Acereae</taxon>
        <taxon>Dipteronia</taxon>
    </lineage>
</organism>
<dbReference type="Proteomes" id="UP001280121">
    <property type="component" value="Unassembled WGS sequence"/>
</dbReference>
<keyword evidence="3" id="KW-0863">Zinc-finger</keyword>
<dbReference type="GO" id="GO:0008270">
    <property type="term" value="F:zinc ion binding"/>
    <property type="evidence" value="ECO:0007669"/>
    <property type="project" value="UniProtKB-KW"/>
</dbReference>
<evidence type="ECO:0000256" key="5">
    <source>
        <dbReference type="ARBA" id="ARBA00023242"/>
    </source>
</evidence>
<evidence type="ECO:0000313" key="7">
    <source>
        <dbReference type="Proteomes" id="UP001280121"/>
    </source>
</evidence>
<evidence type="ECO:0000313" key="6">
    <source>
        <dbReference type="EMBL" id="KAK2637927.1"/>
    </source>
</evidence>
<dbReference type="AlphaFoldDB" id="A0AAD9TKS2"/>
<proteinExistence type="predicted"/>
<dbReference type="PANTHER" id="PTHR46481">
    <property type="entry name" value="ZINC FINGER BED DOMAIN-CONTAINING PROTEIN 4"/>
    <property type="match status" value="1"/>
</dbReference>
<protein>
    <submittedName>
        <fullName evidence="6">Uncharacterized protein</fullName>
    </submittedName>
</protein>
<reference evidence="6" key="1">
    <citation type="journal article" date="2023" name="Plant J.">
        <title>Genome sequences and population genomics provide insights into the demographic history, inbreeding, and mutation load of two 'living fossil' tree species of Dipteronia.</title>
        <authorList>
            <person name="Feng Y."/>
            <person name="Comes H.P."/>
            <person name="Chen J."/>
            <person name="Zhu S."/>
            <person name="Lu R."/>
            <person name="Zhang X."/>
            <person name="Li P."/>
            <person name="Qiu J."/>
            <person name="Olsen K.M."/>
            <person name="Qiu Y."/>
        </authorList>
    </citation>
    <scope>NUCLEOTIDE SEQUENCE</scope>
    <source>
        <strain evidence="6">KIB01</strain>
    </source>
</reference>
<sequence>MTSSRIEADCMEIYAKEMQKVYETLDKLPGKIILRANVWDASSSDDSSKYLCLTTHYVDEDCGANSSNIVRKIKNRLSQSKFLDVDGKLFDVPCATYIVKVMVQEAIEALCEVTLKLMESIRFVRSSVSRQEKFNELALQVGVKSLTFLCVDNLSQ</sequence>
<evidence type="ECO:0000256" key="3">
    <source>
        <dbReference type="ARBA" id="ARBA00022771"/>
    </source>
</evidence>
<name>A0AAD9TKS2_9ROSI</name>
<comment type="subcellular location">
    <subcellularLocation>
        <location evidence="1">Nucleus</location>
    </subcellularLocation>
</comment>
<dbReference type="EMBL" id="JANJYI010000008">
    <property type="protein sequence ID" value="KAK2637927.1"/>
    <property type="molecule type" value="Genomic_DNA"/>
</dbReference>
<keyword evidence="2" id="KW-0479">Metal-binding</keyword>